<name>A0AAE1G0A1_PETCI</name>
<dbReference type="InterPro" id="IPR027124">
    <property type="entry name" value="Swc5/CFDP1/2"/>
</dbReference>
<reference evidence="1" key="1">
    <citation type="submission" date="2023-10" db="EMBL/GenBank/DDBJ databases">
        <title>Genome assemblies of two species of porcelain crab, Petrolisthes cinctipes and Petrolisthes manimaculis (Anomura: Porcellanidae).</title>
        <authorList>
            <person name="Angst P."/>
        </authorList>
    </citation>
    <scope>NUCLEOTIDE SEQUENCE</scope>
    <source>
        <strain evidence="1">PB745_01</strain>
        <tissue evidence="1">Gill</tissue>
    </source>
</reference>
<dbReference type="PANTHER" id="PTHR23227">
    <property type="entry name" value="BUCENTAUR RELATED"/>
    <property type="match status" value="1"/>
</dbReference>
<dbReference type="InterPro" id="IPR036691">
    <property type="entry name" value="Endo/exonu/phosph_ase_sf"/>
</dbReference>
<accession>A0AAE1G0A1</accession>
<evidence type="ECO:0000313" key="2">
    <source>
        <dbReference type="Proteomes" id="UP001286313"/>
    </source>
</evidence>
<dbReference type="SUPFAM" id="SSF56219">
    <property type="entry name" value="DNase I-like"/>
    <property type="match status" value="1"/>
</dbReference>
<dbReference type="Gene3D" id="3.60.10.10">
    <property type="entry name" value="Endonuclease/exonuclease/phosphatase"/>
    <property type="match status" value="1"/>
</dbReference>
<dbReference type="Proteomes" id="UP001286313">
    <property type="component" value="Unassembled WGS sequence"/>
</dbReference>
<evidence type="ECO:0000313" key="1">
    <source>
        <dbReference type="EMBL" id="KAK3882875.1"/>
    </source>
</evidence>
<sequence>MESVIEVIRWDDRMMKIKLVVGEKVLNIFSVYAPQQGRPDEEKEEFREKLSDRISEVSRGDIVIVAGDMNVHIGRDNGGYEEVMGGYGIGQRNKEGEQMLQLCQLHNLRIWNTWFMKREEHLITFKSGDTATQIDYIMSRGEGVWVQNCKVIPGEECITQHWLLCADLVLKMMMKLKKKRGEKRIKLIPDNTVTDCGTVAGKVDGRL</sequence>
<proteinExistence type="predicted"/>
<evidence type="ECO:0008006" key="3">
    <source>
        <dbReference type="Google" id="ProtNLM"/>
    </source>
</evidence>
<gene>
    <name evidence="1" type="ORF">Pcinc_012744</name>
</gene>
<comment type="caution">
    <text evidence="1">The sequence shown here is derived from an EMBL/GenBank/DDBJ whole genome shotgun (WGS) entry which is preliminary data.</text>
</comment>
<dbReference type="EMBL" id="JAWQEG010001049">
    <property type="protein sequence ID" value="KAK3882875.1"/>
    <property type="molecule type" value="Genomic_DNA"/>
</dbReference>
<keyword evidence="2" id="KW-1185">Reference proteome</keyword>
<dbReference type="PANTHER" id="PTHR23227:SF67">
    <property type="entry name" value="CRANIOFACIAL DEVELOPMENT PROTEIN 2-LIKE"/>
    <property type="match status" value="1"/>
</dbReference>
<protein>
    <recommendedName>
        <fullName evidence="3">Craniofacial development protein 2</fullName>
    </recommendedName>
</protein>
<dbReference type="AlphaFoldDB" id="A0AAE1G0A1"/>
<organism evidence="1 2">
    <name type="scientific">Petrolisthes cinctipes</name>
    <name type="common">Flat porcelain crab</name>
    <dbReference type="NCBI Taxonomy" id="88211"/>
    <lineage>
        <taxon>Eukaryota</taxon>
        <taxon>Metazoa</taxon>
        <taxon>Ecdysozoa</taxon>
        <taxon>Arthropoda</taxon>
        <taxon>Crustacea</taxon>
        <taxon>Multicrustacea</taxon>
        <taxon>Malacostraca</taxon>
        <taxon>Eumalacostraca</taxon>
        <taxon>Eucarida</taxon>
        <taxon>Decapoda</taxon>
        <taxon>Pleocyemata</taxon>
        <taxon>Anomura</taxon>
        <taxon>Galatheoidea</taxon>
        <taxon>Porcellanidae</taxon>
        <taxon>Petrolisthes</taxon>
    </lineage>
</organism>